<protein>
    <submittedName>
        <fullName evidence="7">Colanic acid exporter</fullName>
    </submittedName>
</protein>
<comment type="subcellular location">
    <subcellularLocation>
        <location evidence="1">Cell membrane</location>
        <topology evidence="1">Multi-pass membrane protein</topology>
    </subcellularLocation>
</comment>
<feature type="transmembrane region" description="Helical" evidence="6">
    <location>
        <begin position="181"/>
        <end position="199"/>
    </location>
</feature>
<feature type="transmembrane region" description="Helical" evidence="6">
    <location>
        <begin position="48"/>
        <end position="68"/>
    </location>
</feature>
<feature type="transmembrane region" description="Helical" evidence="6">
    <location>
        <begin position="123"/>
        <end position="145"/>
    </location>
</feature>
<keyword evidence="2" id="KW-1003">Cell membrane</keyword>
<organism evidence="7 8">
    <name type="scientific">Schaalia odontolytica</name>
    <dbReference type="NCBI Taxonomy" id="1660"/>
    <lineage>
        <taxon>Bacteria</taxon>
        <taxon>Bacillati</taxon>
        <taxon>Actinomycetota</taxon>
        <taxon>Actinomycetes</taxon>
        <taxon>Actinomycetales</taxon>
        <taxon>Actinomycetaceae</taxon>
        <taxon>Schaalia</taxon>
    </lineage>
</organism>
<dbReference type="OrthoDB" id="3831435at2"/>
<name>A0A2X0VDU0_9ACTO</name>
<keyword evidence="3 6" id="KW-0812">Transmembrane</keyword>
<feature type="transmembrane region" description="Helical" evidence="6">
    <location>
        <begin position="224"/>
        <end position="247"/>
    </location>
</feature>
<dbReference type="Proteomes" id="UP000250192">
    <property type="component" value="Unassembled WGS sequence"/>
</dbReference>
<evidence type="ECO:0000256" key="5">
    <source>
        <dbReference type="ARBA" id="ARBA00023136"/>
    </source>
</evidence>
<sequence length="423" mass="44580">MTNEPARPARSGVLAQVLTLLSGTLLAQFIAFGAQIGIARLYTDTDLGYLGIFTSAATLGAAVAGARFDLSIVLPAPGDEASARSLARLASLCVLVASALATLIAAAAWPWVSARYGHALAGWLLAVGVSVLFLAQGQVCSYWLTRRRRFRAIASSSVVRSLAIASVQLVCGFAAGGGLGSAIGATIAGQGLAVAYLSWCARDAREREAEDPPLREVASRYRKMALVGVPNVVVDAVRTSAIPMLIATYSVASLGQFNMAWLALQAPVALIAGALSQVYLPRLSDTRPGEMTRVVVRVGCFALACSIPVFAFLACVSPALFPLVFGQRWEEAGYFARSLAPWLALTVATSPLSNVFVATYHQRRMLAFACLYCVAPLTWLACSPYGVETTVAVLGALMAVLLVGLLVMAWATARAYDRGENRS</sequence>
<evidence type="ECO:0000256" key="1">
    <source>
        <dbReference type="ARBA" id="ARBA00004651"/>
    </source>
</evidence>
<dbReference type="AlphaFoldDB" id="A0A2X0VDU0"/>
<keyword evidence="4 6" id="KW-1133">Transmembrane helix</keyword>
<dbReference type="GO" id="GO:0005886">
    <property type="term" value="C:plasma membrane"/>
    <property type="evidence" value="ECO:0007669"/>
    <property type="project" value="UniProtKB-SubCell"/>
</dbReference>
<evidence type="ECO:0000256" key="6">
    <source>
        <dbReference type="SAM" id="Phobius"/>
    </source>
</evidence>
<accession>A0A2X0VDU0</accession>
<dbReference type="GeneID" id="93758807"/>
<evidence type="ECO:0000256" key="2">
    <source>
        <dbReference type="ARBA" id="ARBA00022475"/>
    </source>
</evidence>
<reference evidence="7 8" key="1">
    <citation type="submission" date="2018-06" db="EMBL/GenBank/DDBJ databases">
        <authorList>
            <consortium name="Pathogen Informatics"/>
            <person name="Doyle S."/>
        </authorList>
    </citation>
    <scope>NUCLEOTIDE SEQUENCE [LARGE SCALE GENOMIC DNA]</scope>
    <source>
        <strain evidence="7 8">NCTC9935</strain>
    </source>
</reference>
<feature type="transmembrane region" description="Helical" evidence="6">
    <location>
        <begin position="294"/>
        <end position="319"/>
    </location>
</feature>
<feature type="transmembrane region" description="Helical" evidence="6">
    <location>
        <begin position="12"/>
        <end position="36"/>
    </location>
</feature>
<evidence type="ECO:0000313" key="7">
    <source>
        <dbReference type="EMBL" id="SPT55677.1"/>
    </source>
</evidence>
<gene>
    <name evidence="7" type="ORF">NCTC9935_01185</name>
</gene>
<dbReference type="PANTHER" id="PTHR30250">
    <property type="entry name" value="PST FAMILY PREDICTED COLANIC ACID TRANSPORTER"/>
    <property type="match status" value="1"/>
</dbReference>
<dbReference type="Pfam" id="PF13440">
    <property type="entry name" value="Polysacc_synt_3"/>
    <property type="match status" value="1"/>
</dbReference>
<feature type="transmembrane region" description="Helical" evidence="6">
    <location>
        <begin position="157"/>
        <end position="175"/>
    </location>
</feature>
<dbReference type="EMBL" id="UAPR01000003">
    <property type="protein sequence ID" value="SPT55677.1"/>
    <property type="molecule type" value="Genomic_DNA"/>
</dbReference>
<feature type="transmembrane region" description="Helical" evidence="6">
    <location>
        <begin position="259"/>
        <end position="282"/>
    </location>
</feature>
<feature type="transmembrane region" description="Helical" evidence="6">
    <location>
        <begin position="89"/>
        <end position="111"/>
    </location>
</feature>
<keyword evidence="5 6" id="KW-0472">Membrane</keyword>
<dbReference type="RefSeq" id="WP_111823717.1">
    <property type="nucleotide sequence ID" value="NZ_CBDERX010000077.1"/>
</dbReference>
<feature type="transmembrane region" description="Helical" evidence="6">
    <location>
        <begin position="339"/>
        <end position="358"/>
    </location>
</feature>
<evidence type="ECO:0000256" key="4">
    <source>
        <dbReference type="ARBA" id="ARBA00022989"/>
    </source>
</evidence>
<dbReference type="InterPro" id="IPR050833">
    <property type="entry name" value="Poly_Biosynth_Transport"/>
</dbReference>
<feature type="transmembrane region" description="Helical" evidence="6">
    <location>
        <begin position="365"/>
        <end position="386"/>
    </location>
</feature>
<keyword evidence="8" id="KW-1185">Reference proteome</keyword>
<proteinExistence type="predicted"/>
<dbReference type="PANTHER" id="PTHR30250:SF28">
    <property type="entry name" value="POLYSACCHARIDE BIOSYNTHESIS PROTEIN"/>
    <property type="match status" value="1"/>
</dbReference>
<evidence type="ECO:0000256" key="3">
    <source>
        <dbReference type="ARBA" id="ARBA00022692"/>
    </source>
</evidence>
<dbReference type="STRING" id="1660.APY09_00150"/>
<feature type="transmembrane region" description="Helical" evidence="6">
    <location>
        <begin position="392"/>
        <end position="413"/>
    </location>
</feature>
<evidence type="ECO:0000313" key="8">
    <source>
        <dbReference type="Proteomes" id="UP000250192"/>
    </source>
</evidence>